<reference evidence="3 4" key="1">
    <citation type="journal article" date="2022" name="Int. J. Syst. Evol. Microbiol.">
        <title>Pseudomonas aegrilactucae sp. nov. and Pseudomonas morbosilactucae sp. nov., pathogens causing bacterial rot of lettuce in Japan.</title>
        <authorList>
            <person name="Sawada H."/>
            <person name="Fujikawa T."/>
            <person name="Satou M."/>
        </authorList>
    </citation>
    <scope>NUCLEOTIDE SEQUENCE [LARGE SCALE GENOMIC DNA]</scope>
    <source>
        <strain evidence="3 4">MAFF 302030</strain>
    </source>
</reference>
<proteinExistence type="predicted"/>
<feature type="region of interest" description="Disordered" evidence="1">
    <location>
        <begin position="1"/>
        <end position="25"/>
    </location>
</feature>
<feature type="transmembrane region" description="Helical" evidence="2">
    <location>
        <begin position="48"/>
        <end position="70"/>
    </location>
</feature>
<dbReference type="RefSeq" id="WP_268265096.1">
    <property type="nucleotide sequence ID" value="NZ_JALQCW010000022.1"/>
</dbReference>
<protein>
    <submittedName>
        <fullName evidence="3">Uncharacterized protein</fullName>
    </submittedName>
</protein>
<dbReference type="EMBL" id="JALQCW010000022">
    <property type="protein sequence ID" value="MCK9798160.1"/>
    <property type="molecule type" value="Genomic_DNA"/>
</dbReference>
<keyword evidence="2" id="KW-1133">Transmembrane helix</keyword>
<reference evidence="3 4" key="2">
    <citation type="journal article" date="2023" name="Plant Pathol.">
        <title>Dismantling and reorganizing Pseudomonas marginalis sensu#lato.</title>
        <authorList>
            <person name="Sawada H."/>
            <person name="Fujikawa T."/>
            <person name="Satou M."/>
        </authorList>
    </citation>
    <scope>NUCLEOTIDE SEQUENCE [LARGE SCALE GENOMIC DNA]</scope>
    <source>
        <strain evidence="3 4">MAFF 302030</strain>
    </source>
</reference>
<sequence length="212" mass="23789">MMRHPSTPPVTRAATAADTPATPPVHPPLWHHQPSELFSSGGSSLGTVAFYFVLLVTLPVYALVLLAITLFEAAKGLPLTYAETLTDPLLLGPLFGTACLAACIFWWLGSEPWVHDFSFDETQQRLTYSETRPARKPRQVQVAFSDIYSITPYQMREYEKFGHYQVTYKGPKGKTIQRRLGTHIPLVEMEAHSAWLRGMIGKRMSELISLEL</sequence>
<keyword evidence="2" id="KW-0472">Membrane</keyword>
<evidence type="ECO:0000256" key="1">
    <source>
        <dbReference type="SAM" id="MobiDB-lite"/>
    </source>
</evidence>
<gene>
    <name evidence="3" type="ORF">M1B34_10620</name>
</gene>
<accession>A0A9X1YXC1</accession>
<evidence type="ECO:0000256" key="2">
    <source>
        <dbReference type="SAM" id="Phobius"/>
    </source>
</evidence>
<evidence type="ECO:0000313" key="4">
    <source>
        <dbReference type="Proteomes" id="UP001155059"/>
    </source>
</evidence>
<keyword evidence="2" id="KW-0812">Transmembrane</keyword>
<feature type="transmembrane region" description="Helical" evidence="2">
    <location>
        <begin position="90"/>
        <end position="108"/>
    </location>
</feature>
<name>A0A9X1YXC1_9PSED</name>
<dbReference type="AlphaFoldDB" id="A0A9X1YXC1"/>
<dbReference type="Proteomes" id="UP001155059">
    <property type="component" value="Unassembled WGS sequence"/>
</dbReference>
<evidence type="ECO:0000313" key="3">
    <source>
        <dbReference type="EMBL" id="MCK9798160.1"/>
    </source>
</evidence>
<organism evidence="3 4">
    <name type="scientific">Pseudomonas morbosilactucae</name>
    <dbReference type="NCBI Taxonomy" id="2938197"/>
    <lineage>
        <taxon>Bacteria</taxon>
        <taxon>Pseudomonadati</taxon>
        <taxon>Pseudomonadota</taxon>
        <taxon>Gammaproteobacteria</taxon>
        <taxon>Pseudomonadales</taxon>
        <taxon>Pseudomonadaceae</taxon>
        <taxon>Pseudomonas</taxon>
    </lineage>
</organism>
<feature type="compositionally biased region" description="Low complexity" evidence="1">
    <location>
        <begin position="9"/>
        <end position="20"/>
    </location>
</feature>
<comment type="caution">
    <text evidence="3">The sequence shown here is derived from an EMBL/GenBank/DDBJ whole genome shotgun (WGS) entry which is preliminary data.</text>
</comment>